<reference evidence="1" key="2">
    <citation type="journal article" date="2020" name="Nat. Commun.">
        <title>Large-scale genome sequencing of mycorrhizal fungi provides insights into the early evolution of symbiotic traits.</title>
        <authorList>
            <person name="Miyauchi S."/>
            <person name="Kiss E."/>
            <person name="Kuo A."/>
            <person name="Drula E."/>
            <person name="Kohler A."/>
            <person name="Sanchez-Garcia M."/>
            <person name="Morin E."/>
            <person name="Andreopoulos B."/>
            <person name="Barry K.W."/>
            <person name="Bonito G."/>
            <person name="Buee M."/>
            <person name="Carver A."/>
            <person name="Chen C."/>
            <person name="Cichocki N."/>
            <person name="Clum A."/>
            <person name="Culley D."/>
            <person name="Crous P.W."/>
            <person name="Fauchery L."/>
            <person name="Girlanda M."/>
            <person name="Hayes R.D."/>
            <person name="Keri Z."/>
            <person name="LaButti K."/>
            <person name="Lipzen A."/>
            <person name="Lombard V."/>
            <person name="Magnuson J."/>
            <person name="Maillard F."/>
            <person name="Murat C."/>
            <person name="Nolan M."/>
            <person name="Ohm R.A."/>
            <person name="Pangilinan J."/>
            <person name="Pereira M.F."/>
            <person name="Perotto S."/>
            <person name="Peter M."/>
            <person name="Pfister S."/>
            <person name="Riley R."/>
            <person name="Sitrit Y."/>
            <person name="Stielow J.B."/>
            <person name="Szollosi G."/>
            <person name="Zifcakova L."/>
            <person name="Stursova M."/>
            <person name="Spatafora J.W."/>
            <person name="Tedersoo L."/>
            <person name="Vaario L.M."/>
            <person name="Yamada A."/>
            <person name="Yan M."/>
            <person name="Wang P."/>
            <person name="Xu J."/>
            <person name="Bruns T."/>
            <person name="Baldrian P."/>
            <person name="Vilgalys R."/>
            <person name="Dunand C."/>
            <person name="Henrissat B."/>
            <person name="Grigoriev I.V."/>
            <person name="Hibbett D."/>
            <person name="Nagy L.G."/>
            <person name="Martin F.M."/>
        </authorList>
    </citation>
    <scope>NUCLEOTIDE SEQUENCE</scope>
    <source>
        <strain evidence="1">BED1</strain>
    </source>
</reference>
<gene>
    <name evidence="1" type="ORF">L210DRAFT_404398</name>
</gene>
<dbReference type="EMBL" id="WHUW01000026">
    <property type="protein sequence ID" value="KAF8435027.1"/>
    <property type="molecule type" value="Genomic_DNA"/>
</dbReference>
<organism evidence="1 2">
    <name type="scientific">Boletus edulis BED1</name>
    <dbReference type="NCBI Taxonomy" id="1328754"/>
    <lineage>
        <taxon>Eukaryota</taxon>
        <taxon>Fungi</taxon>
        <taxon>Dikarya</taxon>
        <taxon>Basidiomycota</taxon>
        <taxon>Agaricomycotina</taxon>
        <taxon>Agaricomycetes</taxon>
        <taxon>Agaricomycetidae</taxon>
        <taxon>Boletales</taxon>
        <taxon>Boletineae</taxon>
        <taxon>Boletaceae</taxon>
        <taxon>Boletoideae</taxon>
        <taxon>Boletus</taxon>
    </lineage>
</organism>
<reference evidence="1" key="1">
    <citation type="submission" date="2019-10" db="EMBL/GenBank/DDBJ databases">
        <authorList>
            <consortium name="DOE Joint Genome Institute"/>
            <person name="Kuo A."/>
            <person name="Miyauchi S."/>
            <person name="Kiss E."/>
            <person name="Drula E."/>
            <person name="Kohler A."/>
            <person name="Sanchez-Garcia M."/>
            <person name="Andreopoulos B."/>
            <person name="Barry K.W."/>
            <person name="Bonito G."/>
            <person name="Buee M."/>
            <person name="Carver A."/>
            <person name="Chen C."/>
            <person name="Cichocki N."/>
            <person name="Clum A."/>
            <person name="Culley D."/>
            <person name="Crous P.W."/>
            <person name="Fauchery L."/>
            <person name="Girlanda M."/>
            <person name="Hayes R."/>
            <person name="Keri Z."/>
            <person name="LaButti K."/>
            <person name="Lipzen A."/>
            <person name="Lombard V."/>
            <person name="Magnuson J."/>
            <person name="Maillard F."/>
            <person name="Morin E."/>
            <person name="Murat C."/>
            <person name="Nolan M."/>
            <person name="Ohm R."/>
            <person name="Pangilinan J."/>
            <person name="Pereira M."/>
            <person name="Perotto S."/>
            <person name="Peter M."/>
            <person name="Riley R."/>
            <person name="Sitrit Y."/>
            <person name="Stielow B."/>
            <person name="Szollosi G."/>
            <person name="Zifcakova L."/>
            <person name="Stursova M."/>
            <person name="Spatafora J.W."/>
            <person name="Tedersoo L."/>
            <person name="Vaario L.-M."/>
            <person name="Yamada A."/>
            <person name="Yan M."/>
            <person name="Wang P."/>
            <person name="Xu J."/>
            <person name="Bruns T."/>
            <person name="Baldrian P."/>
            <person name="Vilgalys R."/>
            <person name="Henrissat B."/>
            <person name="Grigoriev I.V."/>
            <person name="Hibbett D."/>
            <person name="Nagy L.G."/>
            <person name="Martin F.M."/>
        </authorList>
    </citation>
    <scope>NUCLEOTIDE SEQUENCE</scope>
    <source>
        <strain evidence="1">BED1</strain>
    </source>
</reference>
<name>A0AAD4GB15_BOLED</name>
<evidence type="ECO:0000313" key="1">
    <source>
        <dbReference type="EMBL" id="KAF8435027.1"/>
    </source>
</evidence>
<dbReference type="Proteomes" id="UP001194468">
    <property type="component" value="Unassembled WGS sequence"/>
</dbReference>
<sequence>MRLHIARARESSIEHRPYLRSRATNGRSCRDGYSQQCGAPSSRVSPHLHTQMLFSCGITDTLDQPDLHGLALWLDGAKRLKNKTALGPEGKRLSLPTTASRTVIADMLGSCGSCGAITRDKIIISDASSDTRGKSSTEIPVWPLTTPGVWRSHGTRKTHYCIITPNLALYG</sequence>
<accession>A0AAD4GB15</accession>
<comment type="caution">
    <text evidence="1">The sequence shown here is derived from an EMBL/GenBank/DDBJ whole genome shotgun (WGS) entry which is preliminary data.</text>
</comment>
<evidence type="ECO:0000313" key="2">
    <source>
        <dbReference type="Proteomes" id="UP001194468"/>
    </source>
</evidence>
<protein>
    <submittedName>
        <fullName evidence="1">Uncharacterized protein</fullName>
    </submittedName>
</protein>
<keyword evidence="2" id="KW-1185">Reference proteome</keyword>
<proteinExistence type="predicted"/>
<dbReference type="AlphaFoldDB" id="A0AAD4GB15"/>